<dbReference type="InterPro" id="IPR045584">
    <property type="entry name" value="Pilin-like"/>
</dbReference>
<dbReference type="EMBL" id="FUYF01000006">
    <property type="protein sequence ID" value="SKA85077.1"/>
    <property type="molecule type" value="Genomic_DNA"/>
</dbReference>
<feature type="region of interest" description="Disordered" evidence="1">
    <location>
        <begin position="2633"/>
        <end position="2655"/>
    </location>
</feature>
<dbReference type="Gene3D" id="3.30.700.10">
    <property type="entry name" value="Glycoprotein, Type 4 Pilin"/>
    <property type="match status" value="1"/>
</dbReference>
<dbReference type="OrthoDB" id="2067910at2"/>
<dbReference type="SUPFAM" id="SSF54523">
    <property type="entry name" value="Pili subunits"/>
    <property type="match status" value="1"/>
</dbReference>
<dbReference type="Proteomes" id="UP000190286">
    <property type="component" value="Unassembled WGS sequence"/>
</dbReference>
<feature type="transmembrane region" description="Helical" evidence="2">
    <location>
        <begin position="20"/>
        <end position="41"/>
    </location>
</feature>
<dbReference type="GeneID" id="93337963"/>
<dbReference type="NCBIfam" id="TIGR02532">
    <property type="entry name" value="IV_pilin_GFxxxE"/>
    <property type="match status" value="1"/>
</dbReference>
<evidence type="ECO:0000313" key="3">
    <source>
        <dbReference type="EMBL" id="SKA85077.1"/>
    </source>
</evidence>
<proteinExistence type="predicted"/>
<keyword evidence="2" id="KW-1133">Transmembrane helix</keyword>
<organism evidence="3 4">
    <name type="scientific">Gemmiger formicilis</name>
    <dbReference type="NCBI Taxonomy" id="745368"/>
    <lineage>
        <taxon>Bacteria</taxon>
        <taxon>Bacillati</taxon>
        <taxon>Bacillota</taxon>
        <taxon>Clostridia</taxon>
        <taxon>Eubacteriales</taxon>
        <taxon>Gemmiger</taxon>
    </lineage>
</organism>
<feature type="compositionally biased region" description="Polar residues" evidence="1">
    <location>
        <begin position="3500"/>
        <end position="3516"/>
    </location>
</feature>
<name>A0A1T4X6N9_9FIRM</name>
<dbReference type="RefSeq" id="WP_078784431.1">
    <property type="nucleotide sequence ID" value="NZ_FUYF01000006.1"/>
</dbReference>
<keyword evidence="2" id="KW-0472">Membrane</keyword>
<keyword evidence="2" id="KW-0812">Transmembrane</keyword>
<keyword evidence="4" id="KW-1185">Reference proteome</keyword>
<dbReference type="Gene3D" id="2.160.20.110">
    <property type="match status" value="4"/>
</dbReference>
<accession>A0A1T4X6N9</accession>
<gene>
    <name evidence="3" type="ORF">SAMN02745178_01500</name>
</gene>
<feature type="compositionally biased region" description="Basic and acidic residues" evidence="1">
    <location>
        <begin position="2637"/>
        <end position="2649"/>
    </location>
</feature>
<dbReference type="InterPro" id="IPR012902">
    <property type="entry name" value="N_methyl_site"/>
</dbReference>
<dbReference type="STRING" id="745368.SAMN02745178_01500"/>
<dbReference type="PROSITE" id="PS00409">
    <property type="entry name" value="PROKAR_NTER_METHYL"/>
    <property type="match status" value="1"/>
</dbReference>
<evidence type="ECO:0000313" key="4">
    <source>
        <dbReference type="Proteomes" id="UP000190286"/>
    </source>
</evidence>
<feature type="region of interest" description="Disordered" evidence="1">
    <location>
        <begin position="3482"/>
        <end position="3580"/>
    </location>
</feature>
<evidence type="ECO:0000256" key="1">
    <source>
        <dbReference type="SAM" id="MobiDB-lite"/>
    </source>
</evidence>
<feature type="compositionally biased region" description="Basic and acidic residues" evidence="1">
    <location>
        <begin position="3570"/>
        <end position="3580"/>
    </location>
</feature>
<reference evidence="3 4" key="1">
    <citation type="submission" date="2017-02" db="EMBL/GenBank/DDBJ databases">
        <authorList>
            <person name="Peterson S.W."/>
        </authorList>
    </citation>
    <scope>NUCLEOTIDE SEQUENCE [LARGE SCALE GENOMIC DNA]</scope>
    <source>
        <strain evidence="3 4">ATCC 27749</strain>
    </source>
</reference>
<evidence type="ECO:0000256" key="2">
    <source>
        <dbReference type="SAM" id="Phobius"/>
    </source>
</evidence>
<sequence length="3580" mass="379358">MVQYNKNIKNKKKGFTLVELMVVLAITAILAALVGGGLIAYTRLARFEKNEANARTLFQTAQISLTRMETAGELDAFRRQVMEEGSTGDHFQNDVTVTDADGKTLVSRTKTELNQNVAALYYDRTGAAAGNHNALVKELLGDYIYDASLLNASICVEIDVQSGQVYSVFYDTKSDKLRFNQDGATNIYDRSYDHRRNDTLVGYYSAEDRVNVVQLVQTKLKVKNPRLTNGETLTLSWSGNSSLGDLDTSYTATAYDKNKDKPLFTITIKRDTAGAADDNKQVITEMPVVIYQYDAAGQQTGTEEKKLYFPLSYNKGSFVLTLDAMADAALLRACENSADVAATSLYSITRLLNDPKDIYIAMRAEPRENYSDTYTASKEETTNEENTLLAKGGTAKEADLKYFRHLYNLRWSADWDITNKGTYTLTPQASNSTGLNWTGGGVTVYCAAGEKYPAAKVPSLNDPVAWPTIPELGEKIELTSKTTVLTTQTTRVPILNLQLSSKSVAKTGKAEKDVLADHYVGLIGENKGKISYITLRDPDIQVNVKTETVAAGALPEANQLKLTATKFVTALEEDDENWRDVRAVGALCGVNTGTLENCALTRGTNSSTSALVAAALAFGDSTTATERTAEHKTVNNKSYTYYTDEPRGIGGLVGVAIPKTTDSVMQNLTVASDVTVAGLLVDKGTQSVTKTTAADQQAEKARYAAAAAEPGDKNSLWRSVGVGGVFGTVDAAQMTTNGNTNIVNNGLVTGNGFTGGIVGNLFTTGANTGTPPVLTGLRNNGTVSAGANYKGDTAGDARSLVLGQFFGGIAGYDRGVTLQGCESVTRSDLTETQLKEQVEAGFDETGTLTDASPLKGDFVGGLVGYGKEIVLNGCKTGKGYVLGSRFVGGLAGGFTGSGVQQNDTNSSDVFGSRYVGGIVSVNGSNSQISGMTNTGLVAAFGKNAAYVGGIVGVNDADWGGSQDPKATATVQNCANRMSGDNATDTRRINLLKKLSSSAGDYADYVGGIAGYNGKNGVVTWDKSGAPTLGAILYGNNYVGGVAGYNDVNAKISNTSGQNLTISGQIVAAGKAVGGMIGLNCAPELPSATVKVSRVAGQQLVGGVIGANLPVGGFTVADGGAFITNVASGRVEADAVAGGIIGYNRLLAPKPANVTLEALLPTIDESTGVLTDSNSTDVKTADGTIILTGFQNMLNLQADIYVGGIVGANEAETKLTIQNAANGATQNALSVGGLNPSNGAFKDGVSLNALADGRYDFGTARGALAGGIIGYATPNTKLEDCTNYGTVAHKCAAGGFAGWNEGTITGGRMEASLGNRETGYTYLGGVAGVNGGRIQSAYPAQDCAVRGDSYVGGIAGVNLGGDAAASTRKGLIICTENNSTGTVEANQYAGGVAGANVGNISLSDQLQSSVTATGYAGGVAGINTDKGSIYGAENATGAVSGSVTAANYAGGVAGTNRAEITRVENHASVRASTKYAGGIAGENAAGGTISYCSHAQNQVYATNGEAGGIAGNNNKDALIENVQVSAAVTAANGTAGGVTATNFGIIGQGSGLENNSSVSNCTITGTSESIGAVAAYNGKDATIRNVKLAANANVQFSTPAVTIGGLAGMNEGTVTGCQVENGALALNNGLRAGTNTVTLGGAVGRTTKDGTVSSTNVLLDLTQNLDKYKNLGGVAGQNDGTLKQCTYSGTMGGEADQDGLVSAGARSTGSTVGGIAGLNNSTITGCEVKYIKLQVSGISNITTTQTADEKLASASHVGGIAGRNNDEIANSYVATERSNGAGSIITARYGFVGGVAGSNNGTITGSGSKKALVSDDTTKLALVAQVKNWLGAADANADINSMAAELTTGKTYANLMGVDTVSKEGCGYGNVYSQSGLAANDLLVALRGSNNSETVRADGYLGGLAGFNSLHGTIGTSATGQWFVYSDNATTASTVGGIVGQNESNVTDKSVLDTVVNCAAVRRFTRVFNGSKNKDDTDNDNIYKRENRVVVHVGGVIGQQQNRSDDRWSVSKVVNCGSVFNSRSSNVGGVIAYWLDYGGTVQKCFNFGKMTTNTNDGNPGYGAVGGVVGFIDQPISGGTINVLSCRNYGQIWYKSKGANDCAGIIGKIEMKQRTDIMTLNIIDCVNSGAIKAVSQAVGILAWIGPYDKGNIDNVTVNIDRCRNLNTDFTCGGVYDRRVGIVGSRGNGSGSKEATNVTNCFATVGTGWYPIAYLRQSYENVTGHGNYYIENSGGEGKSFYKKDERRLTAEKPNSTTGNWKKADEQGSDKAYKETYWNPSSEKVKAHRLYIGYNVTDKTTYPYIAFLPALAKDWNGAAYSLKWMRGITSTDSDAAANSAYIKTDGNKAYIFDDTGAGNDTNPGNQRATVMLQFGEAANSTKSDVDITDITDEVIQNYYKYVLDSTKPAKPGKIDVKASQVQDADNNVYGRYEVTWAEPSDSDKNASPAAYYRVEILPCDAKGVVASDAVPYLKADVYQRSYTFVADKAWTGNFVVRVTPYNTNNDPNQDDNFNTSGVQTFMHALPTPEIEFRLVKRTGGGFDWGQCQTPDEKSREFKYEVVAVLKNYTEYPTDEAWTVKLTDGKHPYYFSRRNGKQYIRLTQNLERTLTLTALATPDNSSSTKYLRSAQYKSETYLPSQWRDHNGDNGKDEDGLPLGTLKKDGDTDYVTYTGQTAESFEATVKFSFTPKVKSDSSEHGSPTYRVMLLAKYLGNDEVNGVSLNGQYITLAARESIVTESPVTFNLNSLPSDAMTNYTDFLVVAVPVTSGKGDMKYRWDATADEVSAAIASHANDTDKEIWWKNGYEIVRTGEHSYTYAHLTPLCFSDVSRDKSGWAEQATQTTPQIIFKQLNLNVLKAPTLAETIEDGVVDDKNQLTYTFKWTQDDMQATDAAPAYQIKLYGLLTDKDGNVTGQEQIALKGGVTLTPKQNGNSFTLPVNVDTMLANGSDSWRYNKVRLEVTRVAAADTDEIGASAVADYSVKQRLPGISAPSSITRVNGETDNADALLYTVSWSPSDDERIDHYELCVVDDGGNTVLTLPTTGNVGSLTLDLEQYQGEALSFRVIARRKAGSNCFDGPDGALSQSETIVSRADAPKATASSFAPDSPNQETFLNDLKLNMTLDAAAQGNVYFTGYIFSNENNYNTIAGLARTWQEKSTGQAKYEAQQALTNALNTMLANGDAELVIPKDSRTVGGSASVNDKTASYTFVPDGNGFTLTPDHAKQYLLPAVRVMPTDGRTASNWFYILQDAAKAQLPAITLDAPVDEPERALGNAVYKQEVNLYNDPEFTVERGKASLELRHFTVEWTAVNKYTQADGTVRNLTNRYTFTVTPLDKDKTPYIITVTTYDRDVKDADGTIHPRGEIKTVTKTTYDGKTTALDKQTTVVDAETNKTRTWYDLSVEPVYDKDNNLTDWKSQPYNVTGTVEKDGGTLYYKAQTVPMLELVQEDGAEPVYRITLPELQEKVQDDSLELQKFTASVTLQTLAHSDDKGRTVESGTVKVPVNETNTADATEDAQSMDSAESVAPAETAESMAAESAPASVPPVLMRARAALPMATPETAAAPDETDAAETVPPERTKTSNAS</sequence>
<dbReference type="Pfam" id="PF07963">
    <property type="entry name" value="N_methyl"/>
    <property type="match status" value="1"/>
</dbReference>
<feature type="compositionally biased region" description="Low complexity" evidence="1">
    <location>
        <begin position="3520"/>
        <end position="3560"/>
    </location>
</feature>
<protein>
    <submittedName>
        <fullName evidence="3">Prepilin-type N-terminal cleavage/methylation domain-containing protein</fullName>
    </submittedName>
</protein>